<gene>
    <name evidence="1" type="ORF">Vadar_006813</name>
</gene>
<comment type="caution">
    <text evidence="1">The sequence shown here is derived from an EMBL/GenBank/DDBJ whole genome shotgun (WGS) entry which is preliminary data.</text>
</comment>
<evidence type="ECO:0000313" key="1">
    <source>
        <dbReference type="EMBL" id="KAH7842572.1"/>
    </source>
</evidence>
<protein>
    <submittedName>
        <fullName evidence="1">Uncharacterized protein</fullName>
    </submittedName>
</protein>
<keyword evidence="2" id="KW-1185">Reference proteome</keyword>
<name>A0ACB7XNU8_9ERIC</name>
<evidence type="ECO:0000313" key="2">
    <source>
        <dbReference type="Proteomes" id="UP000828048"/>
    </source>
</evidence>
<dbReference type="EMBL" id="CM037151">
    <property type="protein sequence ID" value="KAH7842572.1"/>
    <property type="molecule type" value="Genomic_DNA"/>
</dbReference>
<accession>A0ACB7XNU8</accession>
<organism evidence="1 2">
    <name type="scientific">Vaccinium darrowii</name>
    <dbReference type="NCBI Taxonomy" id="229202"/>
    <lineage>
        <taxon>Eukaryota</taxon>
        <taxon>Viridiplantae</taxon>
        <taxon>Streptophyta</taxon>
        <taxon>Embryophyta</taxon>
        <taxon>Tracheophyta</taxon>
        <taxon>Spermatophyta</taxon>
        <taxon>Magnoliopsida</taxon>
        <taxon>eudicotyledons</taxon>
        <taxon>Gunneridae</taxon>
        <taxon>Pentapetalae</taxon>
        <taxon>asterids</taxon>
        <taxon>Ericales</taxon>
        <taxon>Ericaceae</taxon>
        <taxon>Vaccinioideae</taxon>
        <taxon>Vaccinieae</taxon>
        <taxon>Vaccinium</taxon>
    </lineage>
</organism>
<proteinExistence type="predicted"/>
<sequence>MWDSSGHPKLLPPDVKKRSSRPKKVRRREPDEVVTGQTTLTKKGVKMTCSGCGKIGHNKRGCKGKGTSAAAGEVNATGGEANAVGEEANAVGGEVNDGTPTTGVGRGAGGRGRGAEGLSRGAIGRGRGAKGAGRGVATDRNSPLNANEKSGITSVVTKIAVGSQTSVMNVGNREGSGVDTKEQLQNKFNPRFNQP</sequence>
<dbReference type="Proteomes" id="UP000828048">
    <property type="component" value="Chromosome 1"/>
</dbReference>
<reference evidence="1 2" key="1">
    <citation type="journal article" date="2021" name="Hortic Res">
        <title>High-quality reference genome and annotation aids understanding of berry development for evergreen blueberry (Vaccinium darrowii).</title>
        <authorList>
            <person name="Yu J."/>
            <person name="Hulse-Kemp A.M."/>
            <person name="Babiker E."/>
            <person name="Staton M."/>
        </authorList>
    </citation>
    <scope>NUCLEOTIDE SEQUENCE [LARGE SCALE GENOMIC DNA]</scope>
    <source>
        <strain evidence="2">cv. NJ 8807/NJ 8810</strain>
        <tissue evidence="1">Young leaf</tissue>
    </source>
</reference>